<dbReference type="Proteomes" id="UP001595816">
    <property type="component" value="Unassembled WGS sequence"/>
</dbReference>
<gene>
    <name evidence="2" type="ORF">ACFOZ4_12600</name>
</gene>
<dbReference type="InterPro" id="IPR010310">
    <property type="entry name" value="T7SS_ESAT-6-like"/>
</dbReference>
<dbReference type="RefSeq" id="WP_253754977.1">
    <property type="nucleotide sequence ID" value="NZ_JAMZDZ010000001.1"/>
</dbReference>
<organism evidence="2 3">
    <name type="scientific">Hamadaea flava</name>
    <dbReference type="NCBI Taxonomy" id="1742688"/>
    <lineage>
        <taxon>Bacteria</taxon>
        <taxon>Bacillati</taxon>
        <taxon>Actinomycetota</taxon>
        <taxon>Actinomycetes</taxon>
        <taxon>Micromonosporales</taxon>
        <taxon>Micromonosporaceae</taxon>
        <taxon>Hamadaea</taxon>
    </lineage>
</organism>
<dbReference type="NCBIfam" id="TIGR03930">
    <property type="entry name" value="WXG100_ESAT6"/>
    <property type="match status" value="1"/>
</dbReference>
<dbReference type="SUPFAM" id="SSF140453">
    <property type="entry name" value="EsxAB dimer-like"/>
    <property type="match status" value="1"/>
</dbReference>
<comment type="similarity">
    <text evidence="1">Belongs to the WXG100 family.</text>
</comment>
<dbReference type="Pfam" id="PF06013">
    <property type="entry name" value="WXG100"/>
    <property type="match status" value="1"/>
</dbReference>
<evidence type="ECO:0000313" key="3">
    <source>
        <dbReference type="Proteomes" id="UP001595816"/>
    </source>
</evidence>
<protein>
    <recommendedName>
        <fullName evidence="1">ESAT-6-like protein</fullName>
    </recommendedName>
</protein>
<sequence length="102" mass="11652">MGYEDVIRYEFDTIDTGVAAMRQASEDVLDELNRLRTQLADILSRWEGDADATYVDVKQDWDQAQQLLNYAHSEIATSVSKVNTNMQDTEQQVVSILRSHTL</sequence>
<dbReference type="InterPro" id="IPR036689">
    <property type="entry name" value="ESAT-6-like_sf"/>
</dbReference>
<dbReference type="EMBL" id="JBHSAY010000006">
    <property type="protein sequence ID" value="MFC4131445.1"/>
    <property type="molecule type" value="Genomic_DNA"/>
</dbReference>
<evidence type="ECO:0000313" key="2">
    <source>
        <dbReference type="EMBL" id="MFC4131445.1"/>
    </source>
</evidence>
<reference evidence="3" key="1">
    <citation type="journal article" date="2019" name="Int. J. Syst. Evol. Microbiol.">
        <title>The Global Catalogue of Microorganisms (GCM) 10K type strain sequencing project: providing services to taxonomists for standard genome sequencing and annotation.</title>
        <authorList>
            <consortium name="The Broad Institute Genomics Platform"/>
            <consortium name="The Broad Institute Genome Sequencing Center for Infectious Disease"/>
            <person name="Wu L."/>
            <person name="Ma J."/>
        </authorList>
    </citation>
    <scope>NUCLEOTIDE SEQUENCE [LARGE SCALE GENOMIC DNA]</scope>
    <source>
        <strain evidence="3">CGMCC 4.7289</strain>
    </source>
</reference>
<comment type="caution">
    <text evidence="2">The sequence shown here is derived from an EMBL/GenBank/DDBJ whole genome shotgun (WGS) entry which is preliminary data.</text>
</comment>
<accession>A0ABV8LKE2</accession>
<evidence type="ECO:0000256" key="1">
    <source>
        <dbReference type="RuleBase" id="RU362001"/>
    </source>
</evidence>
<name>A0ABV8LKE2_9ACTN</name>
<proteinExistence type="inferred from homology"/>
<dbReference type="Gene3D" id="1.10.287.1060">
    <property type="entry name" value="ESAT-6-like"/>
    <property type="match status" value="1"/>
</dbReference>
<keyword evidence="3" id="KW-1185">Reference proteome</keyword>